<evidence type="ECO:0000313" key="5">
    <source>
        <dbReference type="EMBL" id="PSJ06538.1"/>
    </source>
</evidence>
<evidence type="ECO:0000313" key="6">
    <source>
        <dbReference type="Proteomes" id="UP000243002"/>
    </source>
</evidence>
<organism evidence="5 6">
    <name type="scientific">Cyanobium usitatum str. Tous</name>
    <dbReference type="NCBI Taxonomy" id="2116684"/>
    <lineage>
        <taxon>Bacteria</taxon>
        <taxon>Bacillati</taxon>
        <taxon>Cyanobacteriota</taxon>
        <taxon>Cyanophyceae</taxon>
        <taxon>Synechococcales</taxon>
        <taxon>Prochlorococcaceae</taxon>
        <taxon>Cyanobium</taxon>
    </lineage>
</organism>
<proteinExistence type="predicted"/>
<evidence type="ECO:0000256" key="1">
    <source>
        <dbReference type="ARBA" id="ARBA00022553"/>
    </source>
</evidence>
<keyword evidence="4" id="KW-0949">S-adenosyl-L-methionine</keyword>
<dbReference type="GO" id="GO:0032259">
    <property type="term" value="P:methylation"/>
    <property type="evidence" value="ECO:0007669"/>
    <property type="project" value="UniProtKB-KW"/>
</dbReference>
<dbReference type="PROSITE" id="PS51585">
    <property type="entry name" value="SAM_MT_TPMT"/>
    <property type="match status" value="1"/>
</dbReference>
<dbReference type="Pfam" id="PF05724">
    <property type="entry name" value="TPMT"/>
    <property type="match status" value="1"/>
</dbReference>
<keyword evidence="1" id="KW-0597">Phosphoprotein</keyword>
<dbReference type="CDD" id="cd02440">
    <property type="entry name" value="AdoMet_MTases"/>
    <property type="match status" value="1"/>
</dbReference>
<name>A0A2P7MZ79_9CYAN</name>
<sequence length="201" mass="22070">MAVSNWDQRYREGSDRWELGMPAPPLETFLRTDSRAPQPPGRVLVPGCGRGHEAALLAELGYEAIGLDFSSEAIHRAQAVHGSDRADLRWLQADLFDGMALAAAGISPGSLQGVLEHTCFCAIDPAQRGAYLEAVQKLLDPGGWLLGLFWCHQRPDGPPWGSDPALLEQQLGEAGFHPEIWEPAQGSAPERDNEWLGLWRR</sequence>
<dbReference type="PANTHER" id="PTHR32183:SF6">
    <property type="entry name" value="CYSTEINE SULFINATE DESULFINASE_CYSTEINE DESULFURASE AND RELATED ENZYMES"/>
    <property type="match status" value="1"/>
</dbReference>
<protein>
    <submittedName>
        <fullName evidence="5">Thiol methyltransferase</fullName>
    </submittedName>
</protein>
<dbReference type="SUPFAM" id="SSF53335">
    <property type="entry name" value="S-adenosyl-L-methionine-dependent methyltransferases"/>
    <property type="match status" value="1"/>
</dbReference>
<dbReference type="GO" id="GO:0008757">
    <property type="term" value="F:S-adenosylmethionine-dependent methyltransferase activity"/>
    <property type="evidence" value="ECO:0007669"/>
    <property type="project" value="InterPro"/>
</dbReference>
<dbReference type="RefSeq" id="WP_106502044.1">
    <property type="nucleotide sequence ID" value="NZ_PXXO01000003.1"/>
</dbReference>
<dbReference type="OrthoDB" id="9778208at2"/>
<dbReference type="EMBL" id="PXXO01000003">
    <property type="protein sequence ID" value="PSJ06538.1"/>
    <property type="molecule type" value="Genomic_DNA"/>
</dbReference>
<dbReference type="AlphaFoldDB" id="A0A2P7MZ79"/>
<keyword evidence="3 5" id="KW-0808">Transferase</keyword>
<dbReference type="InterPro" id="IPR029063">
    <property type="entry name" value="SAM-dependent_MTases_sf"/>
</dbReference>
<evidence type="ECO:0000256" key="2">
    <source>
        <dbReference type="ARBA" id="ARBA00022603"/>
    </source>
</evidence>
<dbReference type="PANTHER" id="PTHR32183">
    <property type="match status" value="1"/>
</dbReference>
<accession>A0A2P7MZ79</accession>
<keyword evidence="2 5" id="KW-0489">Methyltransferase</keyword>
<evidence type="ECO:0000256" key="3">
    <source>
        <dbReference type="ARBA" id="ARBA00022679"/>
    </source>
</evidence>
<evidence type="ECO:0000256" key="4">
    <source>
        <dbReference type="ARBA" id="ARBA00022691"/>
    </source>
</evidence>
<reference evidence="5 6" key="1">
    <citation type="journal article" date="2018" name="Environ. Microbiol.">
        <title>Ecological and genomic features of two widespread freshwater picocyanobacteria.</title>
        <authorList>
            <person name="Cabello-Yeves P.J."/>
            <person name="Picazo A."/>
            <person name="Camacho A."/>
            <person name="Callieri C."/>
            <person name="Rosselli R."/>
            <person name="Roda-Garcia J.J."/>
            <person name="Coutinho F.H."/>
            <person name="Rodriguez-Valera F."/>
        </authorList>
    </citation>
    <scope>NUCLEOTIDE SEQUENCE [LARGE SCALE GENOMIC DNA]</scope>
    <source>
        <strain evidence="5 6">Tous</strain>
    </source>
</reference>
<dbReference type="Proteomes" id="UP000243002">
    <property type="component" value="Unassembled WGS sequence"/>
</dbReference>
<comment type="caution">
    <text evidence="5">The sequence shown here is derived from an EMBL/GenBank/DDBJ whole genome shotgun (WGS) entry which is preliminary data.</text>
</comment>
<gene>
    <name evidence="5" type="ORF">C7K55_03575</name>
</gene>
<keyword evidence="6" id="KW-1185">Reference proteome</keyword>
<dbReference type="Gene3D" id="3.40.50.150">
    <property type="entry name" value="Vaccinia Virus protein VP39"/>
    <property type="match status" value="1"/>
</dbReference>
<dbReference type="InterPro" id="IPR008854">
    <property type="entry name" value="TPMT"/>
</dbReference>